<evidence type="ECO:0008006" key="3">
    <source>
        <dbReference type="Google" id="ProtNLM"/>
    </source>
</evidence>
<accession>A0A2S8IM79</accession>
<proteinExistence type="predicted"/>
<organism evidence="1 2">
    <name type="scientific">Burkholderia cepacia</name>
    <name type="common">Pseudomonas cepacia</name>
    <dbReference type="NCBI Taxonomy" id="292"/>
    <lineage>
        <taxon>Bacteria</taxon>
        <taxon>Pseudomonadati</taxon>
        <taxon>Pseudomonadota</taxon>
        <taxon>Betaproteobacteria</taxon>
        <taxon>Burkholderiales</taxon>
        <taxon>Burkholderiaceae</taxon>
        <taxon>Burkholderia</taxon>
        <taxon>Burkholderia cepacia complex</taxon>
    </lineage>
</organism>
<dbReference type="RefSeq" id="WP_105392054.1">
    <property type="nucleotide sequence ID" value="NZ_PUIQ01000030.1"/>
</dbReference>
<dbReference type="InterPro" id="IPR010982">
    <property type="entry name" value="Lambda_DNA-bd_dom_sf"/>
</dbReference>
<reference evidence="1 2" key="1">
    <citation type="submission" date="2018-02" db="EMBL/GenBank/DDBJ databases">
        <title>Draft genome sequencing of Burkholderia cepacia Y14-15.</title>
        <authorList>
            <person name="Zheng B.-X."/>
        </authorList>
    </citation>
    <scope>NUCLEOTIDE SEQUENCE [LARGE SCALE GENOMIC DNA]</scope>
    <source>
        <strain evidence="1 2">Y14-15</strain>
    </source>
</reference>
<dbReference type="Proteomes" id="UP000238206">
    <property type="component" value="Unassembled WGS sequence"/>
</dbReference>
<gene>
    <name evidence="1" type="ORF">C5615_22765</name>
</gene>
<protein>
    <recommendedName>
        <fullName evidence="3">Cro/Cl family transcriptional regulator</fullName>
    </recommendedName>
</protein>
<comment type="caution">
    <text evidence="1">The sequence shown here is derived from an EMBL/GenBank/DDBJ whole genome shotgun (WGS) entry which is preliminary data.</text>
</comment>
<dbReference type="Gene3D" id="1.10.260.40">
    <property type="entry name" value="lambda repressor-like DNA-binding domains"/>
    <property type="match status" value="1"/>
</dbReference>
<evidence type="ECO:0000313" key="2">
    <source>
        <dbReference type="Proteomes" id="UP000238206"/>
    </source>
</evidence>
<evidence type="ECO:0000313" key="1">
    <source>
        <dbReference type="EMBL" id="PQP15502.1"/>
    </source>
</evidence>
<sequence>MDKLKAYLSAMSIPERNHFAARCGTTFAFLRNVIYGQRVAGEKLCVAIERESAMCVTRRDLRPDDWLDIWPELAQRENMV</sequence>
<name>A0A2S8IM79_BURCE</name>
<dbReference type="AlphaFoldDB" id="A0A2S8IM79"/>
<dbReference type="GO" id="GO:0003677">
    <property type="term" value="F:DNA binding"/>
    <property type="evidence" value="ECO:0007669"/>
    <property type="project" value="InterPro"/>
</dbReference>
<dbReference type="EMBL" id="PUIQ01000030">
    <property type="protein sequence ID" value="PQP15502.1"/>
    <property type="molecule type" value="Genomic_DNA"/>
</dbReference>